<accession>A0A5X6LCQ1</accession>
<organism evidence="2">
    <name type="scientific">Salmonella newport</name>
    <dbReference type="NCBI Taxonomy" id="108619"/>
    <lineage>
        <taxon>Bacteria</taxon>
        <taxon>Pseudomonadati</taxon>
        <taxon>Pseudomonadota</taxon>
        <taxon>Gammaproteobacteria</taxon>
        <taxon>Enterobacterales</taxon>
        <taxon>Enterobacteriaceae</taxon>
        <taxon>Salmonella</taxon>
    </lineage>
</organism>
<protein>
    <submittedName>
        <fullName evidence="2">DUF905 domain-containing protein</fullName>
    </submittedName>
</protein>
<dbReference type="Pfam" id="PF06006">
    <property type="entry name" value="DUF905"/>
    <property type="match status" value="1"/>
</dbReference>
<evidence type="ECO:0000256" key="1">
    <source>
        <dbReference type="ARBA" id="ARBA00007059"/>
    </source>
</evidence>
<dbReference type="SUPFAM" id="SSF54786">
    <property type="entry name" value="YcfA/nrd intein domain"/>
    <property type="match status" value="1"/>
</dbReference>
<comment type="similarity">
    <text evidence="1">Belongs to the UPF0401 family.</text>
</comment>
<name>A0A5X6LCQ1_SALNE</name>
<dbReference type="Gene3D" id="3.30.160.130">
    <property type="entry name" value="ykff protein like domains"/>
    <property type="match status" value="1"/>
</dbReference>
<dbReference type="AlphaFoldDB" id="A0A5X6LCQ1"/>
<dbReference type="EMBL" id="AAHNDN010000040">
    <property type="protein sequence ID" value="EBY1029311.1"/>
    <property type="molecule type" value="Genomic_DNA"/>
</dbReference>
<reference evidence="2" key="1">
    <citation type="submission" date="2018-07" db="EMBL/GenBank/DDBJ databases">
        <authorList>
            <person name="Ashton P.M."/>
            <person name="Dallman T."/>
            <person name="Nair S."/>
            <person name="De Pinna E."/>
            <person name="Peters T."/>
            <person name="Grant K."/>
        </authorList>
    </citation>
    <scope>NUCLEOTIDE SEQUENCE</scope>
    <source>
        <strain evidence="2">513302</strain>
    </source>
</reference>
<comment type="caution">
    <text evidence="2">The sequence shown here is derived from an EMBL/GenBank/DDBJ whole genome shotgun (WGS) entry which is preliminary data.</text>
</comment>
<gene>
    <name evidence="2" type="ORF">DUV00_18925</name>
</gene>
<evidence type="ECO:0000313" key="2">
    <source>
        <dbReference type="EMBL" id="EBY1029311.1"/>
    </source>
</evidence>
<dbReference type="InterPro" id="IPR038612">
    <property type="entry name" value="YkfF-like_sf"/>
</dbReference>
<proteinExistence type="inferred from homology"/>
<sequence length="82" mass="9203">MNTMNSPDAGPLPSGSFTRKDASDITAYYLNVTIEDNQGTHFRLVIRDTDGMLIWRTWNFGANAGEWLNRYIASHGIRKPSA</sequence>
<dbReference type="InterPro" id="IPR009253">
    <property type="entry name" value="DUF905"/>
</dbReference>